<dbReference type="AlphaFoldDB" id="A0AB33JTM6"/>
<accession>A0AB33JTM6</accession>
<feature type="transmembrane region" description="Helical" evidence="1">
    <location>
        <begin position="6"/>
        <end position="26"/>
    </location>
</feature>
<reference evidence="2" key="1">
    <citation type="submission" date="2024-07" db="EMBL/GenBank/DDBJ databases">
        <title>Complete genome sequences of cellulolytic bacteria, Kitasatospora sp. CMC57 and Streptomyces sp. CMC78, isolated from Japanese agricultural soil.</title>
        <authorList>
            <person name="Hashimoto T."/>
            <person name="Ito M."/>
            <person name="Iwamoto M."/>
            <person name="Fukahori D."/>
            <person name="Shoda T."/>
            <person name="Sakoda M."/>
            <person name="Morohoshi T."/>
            <person name="Mitsuboshi M."/>
            <person name="Nishizawa T."/>
        </authorList>
    </citation>
    <scope>NUCLEOTIDE SEQUENCE</scope>
    <source>
        <strain evidence="2">CMC57</strain>
    </source>
</reference>
<dbReference type="EMBL" id="AP035881">
    <property type="protein sequence ID" value="BFP46168.1"/>
    <property type="molecule type" value="Genomic_DNA"/>
</dbReference>
<protein>
    <recommendedName>
        <fullName evidence="3">Integral membrane protein</fullName>
    </recommendedName>
</protein>
<evidence type="ECO:0008006" key="3">
    <source>
        <dbReference type="Google" id="ProtNLM"/>
    </source>
</evidence>
<dbReference type="RefSeq" id="WP_407988599.1">
    <property type="nucleotide sequence ID" value="NZ_AP035881.2"/>
</dbReference>
<organism evidence="2">
    <name type="scientific">Kitasatospora sp. CMC57</name>
    <dbReference type="NCBI Taxonomy" id="3231513"/>
    <lineage>
        <taxon>Bacteria</taxon>
        <taxon>Bacillati</taxon>
        <taxon>Actinomycetota</taxon>
        <taxon>Actinomycetes</taxon>
        <taxon>Kitasatosporales</taxon>
        <taxon>Streptomycetaceae</taxon>
        <taxon>Kitasatospora</taxon>
    </lineage>
</organism>
<keyword evidence="1" id="KW-0472">Membrane</keyword>
<keyword evidence="1" id="KW-0812">Transmembrane</keyword>
<name>A0AB33JTM6_9ACTN</name>
<proteinExistence type="predicted"/>
<evidence type="ECO:0000313" key="2">
    <source>
        <dbReference type="EMBL" id="BFP46168.1"/>
    </source>
</evidence>
<evidence type="ECO:0000256" key="1">
    <source>
        <dbReference type="SAM" id="Phobius"/>
    </source>
</evidence>
<sequence length="93" mass="9545">MVLETIAFALIGLAVGFGALVTLPAYFPAARSLTVATAVIAALLGGGISRYALDDHLPGLALLFSAVGSVLLVSVLARPDQVTGTGRHRHRHA</sequence>
<feature type="transmembrane region" description="Helical" evidence="1">
    <location>
        <begin position="33"/>
        <end position="53"/>
    </location>
</feature>
<keyword evidence="1" id="KW-1133">Transmembrane helix</keyword>
<gene>
    <name evidence="2" type="ORF">KCMC57_25360</name>
</gene>
<feature type="transmembrane region" description="Helical" evidence="1">
    <location>
        <begin position="59"/>
        <end position="77"/>
    </location>
</feature>